<keyword evidence="4 5" id="KW-0472">Membrane</keyword>
<organism evidence="7">
    <name type="scientific">Nakamurella sp. A5-74</name>
    <dbReference type="NCBI Taxonomy" id="3158264"/>
    <lineage>
        <taxon>Bacteria</taxon>
        <taxon>Bacillati</taxon>
        <taxon>Actinomycetota</taxon>
        <taxon>Actinomycetes</taxon>
        <taxon>Nakamurellales</taxon>
        <taxon>Nakamurellaceae</taxon>
        <taxon>Nakamurella</taxon>
    </lineage>
</organism>
<evidence type="ECO:0000256" key="5">
    <source>
        <dbReference type="SAM" id="Phobius"/>
    </source>
</evidence>
<evidence type="ECO:0000256" key="1">
    <source>
        <dbReference type="ARBA" id="ARBA00004127"/>
    </source>
</evidence>
<dbReference type="Pfam" id="PF02656">
    <property type="entry name" value="DUF202"/>
    <property type="match status" value="1"/>
</dbReference>
<reference evidence="7" key="1">
    <citation type="submission" date="2024-05" db="EMBL/GenBank/DDBJ databases">
        <authorList>
            <person name="Cai S.Y."/>
            <person name="Jin L.M."/>
            <person name="Li H.R."/>
        </authorList>
    </citation>
    <scope>NUCLEOTIDE SEQUENCE</scope>
    <source>
        <strain evidence="7">A5-74</strain>
    </source>
</reference>
<dbReference type="RefSeq" id="WP_353650928.1">
    <property type="nucleotide sequence ID" value="NZ_CP159218.1"/>
</dbReference>
<proteinExistence type="predicted"/>
<evidence type="ECO:0000313" key="7">
    <source>
        <dbReference type="EMBL" id="XCG65323.1"/>
    </source>
</evidence>
<evidence type="ECO:0000259" key="6">
    <source>
        <dbReference type="Pfam" id="PF02656"/>
    </source>
</evidence>
<sequence>MTESTAAVQDPGLQAERTRLAWSRTALSLAVVGVLELHPTRPELSLLLRIPALLTLLLAVAYWVYGGRRYLRVRAALAAGRPIVPRHSTLVLGALVVLPAATALWAVWT</sequence>
<feature type="transmembrane region" description="Helical" evidence="5">
    <location>
        <begin position="46"/>
        <end position="65"/>
    </location>
</feature>
<keyword evidence="3 5" id="KW-1133">Transmembrane helix</keyword>
<comment type="subcellular location">
    <subcellularLocation>
        <location evidence="1">Endomembrane system</location>
        <topology evidence="1">Multi-pass membrane protein</topology>
    </subcellularLocation>
</comment>
<accession>A0AAU8DSZ0</accession>
<feature type="domain" description="DUF202" evidence="6">
    <location>
        <begin position="10"/>
        <end position="75"/>
    </location>
</feature>
<dbReference type="InterPro" id="IPR003807">
    <property type="entry name" value="DUF202"/>
</dbReference>
<evidence type="ECO:0000256" key="2">
    <source>
        <dbReference type="ARBA" id="ARBA00022692"/>
    </source>
</evidence>
<protein>
    <submittedName>
        <fullName evidence="7">DUF202 domain-containing protein</fullName>
    </submittedName>
</protein>
<dbReference type="AlphaFoldDB" id="A0AAU8DSZ0"/>
<evidence type="ECO:0000256" key="3">
    <source>
        <dbReference type="ARBA" id="ARBA00022989"/>
    </source>
</evidence>
<feature type="transmembrane region" description="Helical" evidence="5">
    <location>
        <begin position="90"/>
        <end position="108"/>
    </location>
</feature>
<evidence type="ECO:0000256" key="4">
    <source>
        <dbReference type="ARBA" id="ARBA00023136"/>
    </source>
</evidence>
<dbReference type="EMBL" id="CP159218">
    <property type="protein sequence ID" value="XCG65323.1"/>
    <property type="molecule type" value="Genomic_DNA"/>
</dbReference>
<gene>
    <name evidence="7" type="ORF">ABLG96_08560</name>
</gene>
<name>A0AAU8DSZ0_9ACTN</name>
<keyword evidence="2 5" id="KW-0812">Transmembrane</keyword>
<dbReference type="GO" id="GO:0012505">
    <property type="term" value="C:endomembrane system"/>
    <property type="evidence" value="ECO:0007669"/>
    <property type="project" value="UniProtKB-SubCell"/>
</dbReference>